<dbReference type="AlphaFoldDB" id="A0A2W0CNX9"/>
<proteinExistence type="predicted"/>
<sequence>MNDELIVTSQHRNRTREHLKTALIQLIKKKGFHAVSVKDIVDQAGYNRSTFYLHYQDKYLLAEELLIMKLEGLKEATGKPYWHGHKVFTNKLNVESFQIVDYIYEHRDFFELIQYDDTLPGLHTGFPQTMLKIYEEQFVFETINNTPVNMEYFKYYTAYGFFGLLNNWILSGFRESRDAFIHNVIELTKTHIQSFHYVGNKLDSDTE</sequence>
<evidence type="ECO:0000313" key="5">
    <source>
        <dbReference type="Proteomes" id="UP000247459"/>
    </source>
</evidence>
<evidence type="ECO:0000256" key="2">
    <source>
        <dbReference type="PROSITE-ProRule" id="PRU00335"/>
    </source>
</evidence>
<feature type="DNA-binding region" description="H-T-H motif" evidence="2">
    <location>
        <begin position="36"/>
        <end position="55"/>
    </location>
</feature>
<dbReference type="EMBL" id="PRLG01000039">
    <property type="protein sequence ID" value="PYY25351.1"/>
    <property type="molecule type" value="Genomic_DNA"/>
</dbReference>
<dbReference type="RefSeq" id="WP_110823211.1">
    <property type="nucleotide sequence ID" value="NZ_PRLG01000039.1"/>
</dbReference>
<dbReference type="InterPro" id="IPR001647">
    <property type="entry name" value="HTH_TetR"/>
</dbReference>
<dbReference type="Gene3D" id="1.10.357.10">
    <property type="entry name" value="Tetracycline Repressor, domain 2"/>
    <property type="match status" value="1"/>
</dbReference>
<dbReference type="OrthoDB" id="9810250at2"/>
<evidence type="ECO:0000313" key="4">
    <source>
        <dbReference type="EMBL" id="PYY25351.1"/>
    </source>
</evidence>
<dbReference type="InterPro" id="IPR039532">
    <property type="entry name" value="TetR_C_Firmicutes"/>
</dbReference>
<dbReference type="Pfam" id="PF14278">
    <property type="entry name" value="TetR_C_8"/>
    <property type="match status" value="1"/>
</dbReference>
<keyword evidence="1 2" id="KW-0238">DNA-binding</keyword>
<protein>
    <submittedName>
        <fullName evidence="4">TetR family transcriptional regulator</fullName>
    </submittedName>
</protein>
<dbReference type="InterPro" id="IPR050624">
    <property type="entry name" value="HTH-type_Tx_Regulator"/>
</dbReference>
<organism evidence="4 5">
    <name type="scientific">Paenibacillus illinoisensis</name>
    <dbReference type="NCBI Taxonomy" id="59845"/>
    <lineage>
        <taxon>Bacteria</taxon>
        <taxon>Bacillati</taxon>
        <taxon>Bacillota</taxon>
        <taxon>Bacilli</taxon>
        <taxon>Bacillales</taxon>
        <taxon>Paenibacillaceae</taxon>
        <taxon>Paenibacillus</taxon>
    </lineage>
</organism>
<dbReference type="InterPro" id="IPR009057">
    <property type="entry name" value="Homeodomain-like_sf"/>
</dbReference>
<evidence type="ECO:0000256" key="1">
    <source>
        <dbReference type="ARBA" id="ARBA00023125"/>
    </source>
</evidence>
<comment type="caution">
    <text evidence="4">The sequence shown here is derived from an EMBL/GenBank/DDBJ whole genome shotgun (WGS) entry which is preliminary data.</text>
</comment>
<name>A0A2W0CNX9_9BACL</name>
<dbReference type="GO" id="GO:0003677">
    <property type="term" value="F:DNA binding"/>
    <property type="evidence" value="ECO:0007669"/>
    <property type="project" value="UniProtKB-UniRule"/>
</dbReference>
<accession>A0A2W0CNX9</accession>
<dbReference type="Pfam" id="PF00440">
    <property type="entry name" value="TetR_N"/>
    <property type="match status" value="1"/>
</dbReference>
<dbReference type="Proteomes" id="UP000247459">
    <property type="component" value="Unassembled WGS sequence"/>
</dbReference>
<dbReference type="SUPFAM" id="SSF46689">
    <property type="entry name" value="Homeodomain-like"/>
    <property type="match status" value="1"/>
</dbReference>
<reference evidence="4 5" key="1">
    <citation type="submission" date="2018-01" db="EMBL/GenBank/DDBJ databases">
        <title>Genome sequence of the PGP bacterium Paenibacillus illinoisensis E3.</title>
        <authorList>
            <person name="Rolli E."/>
            <person name="Marasco R."/>
            <person name="Bessem C."/>
            <person name="Michoud G."/>
            <person name="Gaiarsa S."/>
            <person name="Borin S."/>
            <person name="Daffonchio D."/>
        </authorList>
    </citation>
    <scope>NUCLEOTIDE SEQUENCE [LARGE SCALE GENOMIC DNA]</scope>
    <source>
        <strain evidence="4 5">E3</strain>
    </source>
</reference>
<feature type="domain" description="HTH tetR-type" evidence="3">
    <location>
        <begin position="13"/>
        <end position="73"/>
    </location>
</feature>
<dbReference type="PANTHER" id="PTHR43479:SF7">
    <property type="entry name" value="TETR-FAMILY TRANSCRIPTIONAL REGULATOR"/>
    <property type="match status" value="1"/>
</dbReference>
<gene>
    <name evidence="4" type="ORF">PIL02S_06950</name>
</gene>
<dbReference type="PANTHER" id="PTHR43479">
    <property type="entry name" value="ACREF/ENVCD OPERON REPRESSOR-RELATED"/>
    <property type="match status" value="1"/>
</dbReference>
<evidence type="ECO:0000259" key="3">
    <source>
        <dbReference type="PROSITE" id="PS50977"/>
    </source>
</evidence>
<dbReference type="PROSITE" id="PS50977">
    <property type="entry name" value="HTH_TETR_2"/>
    <property type="match status" value="1"/>
</dbReference>